<evidence type="ECO:0000256" key="1">
    <source>
        <dbReference type="ARBA" id="ARBA00022553"/>
    </source>
</evidence>
<dbReference type="InterPro" id="IPR001789">
    <property type="entry name" value="Sig_transdc_resp-reg_receiver"/>
</dbReference>
<dbReference type="AlphaFoldDB" id="A0A4R6BDA1"/>
<evidence type="ECO:0000256" key="4">
    <source>
        <dbReference type="ARBA" id="ARBA00023163"/>
    </source>
</evidence>
<dbReference type="CDD" id="cd17546">
    <property type="entry name" value="REC_hyHK_CKI1_RcsC-like"/>
    <property type="match status" value="1"/>
</dbReference>
<proteinExistence type="predicted"/>
<dbReference type="OrthoDB" id="9808843at2"/>
<evidence type="ECO:0000256" key="5">
    <source>
        <dbReference type="PROSITE-ProRule" id="PRU00169"/>
    </source>
</evidence>
<keyword evidence="2" id="KW-0805">Transcription regulation</keyword>
<feature type="domain" description="Response regulatory" evidence="6">
    <location>
        <begin position="2"/>
        <end position="115"/>
    </location>
</feature>
<dbReference type="Pfam" id="PF00072">
    <property type="entry name" value="Response_reg"/>
    <property type="match status" value="1"/>
</dbReference>
<dbReference type="Gene3D" id="3.40.50.2300">
    <property type="match status" value="1"/>
</dbReference>
<evidence type="ECO:0000256" key="2">
    <source>
        <dbReference type="ARBA" id="ARBA00023015"/>
    </source>
</evidence>
<evidence type="ECO:0000256" key="3">
    <source>
        <dbReference type="ARBA" id="ARBA00023125"/>
    </source>
</evidence>
<dbReference type="GO" id="GO:0000160">
    <property type="term" value="P:phosphorelay signal transduction system"/>
    <property type="evidence" value="ECO:0007669"/>
    <property type="project" value="InterPro"/>
</dbReference>
<evidence type="ECO:0000313" key="7">
    <source>
        <dbReference type="EMBL" id="TDL96772.1"/>
    </source>
</evidence>
<dbReference type="EMBL" id="SCWA01000011">
    <property type="protein sequence ID" value="TDL96772.1"/>
    <property type="molecule type" value="Genomic_DNA"/>
</dbReference>
<dbReference type="PROSITE" id="PS50110">
    <property type="entry name" value="RESPONSE_REGULATORY"/>
    <property type="match status" value="1"/>
</dbReference>
<dbReference type="PANTHER" id="PTHR43228:SF1">
    <property type="entry name" value="TWO-COMPONENT RESPONSE REGULATOR ARR22"/>
    <property type="match status" value="1"/>
</dbReference>
<keyword evidence="3" id="KW-0238">DNA-binding</keyword>
<dbReference type="InterPro" id="IPR011006">
    <property type="entry name" value="CheY-like_superfamily"/>
</dbReference>
<evidence type="ECO:0000259" key="6">
    <source>
        <dbReference type="PROSITE" id="PS50110"/>
    </source>
</evidence>
<name>A0A4R6BDA1_9STAP</name>
<sequence length="117" mass="13116">MRILVIDDEANIRLLLKEIFSLSGYTVDEAENGLVALTMVKDKQYNLILMDKRMPVMNGEEALSEIKKLTDTPVYVVSAFQSAEEVEKLYQLGATGVLTKPFVMKDVLEIAEQFADA</sequence>
<comment type="caution">
    <text evidence="7">The sequence shown here is derived from an EMBL/GenBank/DDBJ whole genome shotgun (WGS) entry which is preliminary data.</text>
</comment>
<evidence type="ECO:0000313" key="8">
    <source>
        <dbReference type="Proteomes" id="UP000295310"/>
    </source>
</evidence>
<accession>A0A4R6BDA1</accession>
<feature type="modified residue" description="4-aspartylphosphate" evidence="5">
    <location>
        <position position="51"/>
    </location>
</feature>
<dbReference type="SMART" id="SM00448">
    <property type="entry name" value="REC"/>
    <property type="match status" value="1"/>
</dbReference>
<keyword evidence="1 5" id="KW-0597">Phosphoprotein</keyword>
<organism evidence="7 8">
    <name type="scientific">Macrococcus brunensis</name>
    <dbReference type="NCBI Taxonomy" id="198483"/>
    <lineage>
        <taxon>Bacteria</taxon>
        <taxon>Bacillati</taxon>
        <taxon>Bacillota</taxon>
        <taxon>Bacilli</taxon>
        <taxon>Bacillales</taxon>
        <taxon>Staphylococcaceae</taxon>
        <taxon>Macrococcus</taxon>
    </lineage>
</organism>
<keyword evidence="4" id="KW-0804">Transcription</keyword>
<dbReference type="InterPro" id="IPR052048">
    <property type="entry name" value="ST_Response_Regulator"/>
</dbReference>
<dbReference type="SUPFAM" id="SSF52172">
    <property type="entry name" value="CheY-like"/>
    <property type="match status" value="1"/>
</dbReference>
<dbReference type="Proteomes" id="UP000295310">
    <property type="component" value="Unassembled WGS sequence"/>
</dbReference>
<dbReference type="GO" id="GO:0003677">
    <property type="term" value="F:DNA binding"/>
    <property type="evidence" value="ECO:0007669"/>
    <property type="project" value="UniProtKB-KW"/>
</dbReference>
<gene>
    <name evidence="7" type="ORF">ERX27_07015</name>
</gene>
<keyword evidence="8" id="KW-1185">Reference proteome</keyword>
<dbReference type="PANTHER" id="PTHR43228">
    <property type="entry name" value="TWO-COMPONENT RESPONSE REGULATOR"/>
    <property type="match status" value="1"/>
</dbReference>
<protein>
    <submittedName>
        <fullName evidence="7">Response regulator</fullName>
    </submittedName>
</protein>
<reference evidence="7 8" key="1">
    <citation type="submission" date="2019-01" db="EMBL/GenBank/DDBJ databases">
        <title>Draft genome sequences of the type strains of six Macrococcus species.</title>
        <authorList>
            <person name="Mazhar S."/>
            <person name="Altermann E."/>
            <person name="Hill C."/>
            <person name="Mcauliffe O."/>
        </authorList>
    </citation>
    <scope>NUCLEOTIDE SEQUENCE [LARGE SCALE GENOMIC DNA]</scope>
    <source>
        <strain evidence="7 8">CCM4811</strain>
    </source>
</reference>